<organism evidence="6 7">
    <name type="scientific">Corallincola platygyrae</name>
    <dbReference type="NCBI Taxonomy" id="1193278"/>
    <lineage>
        <taxon>Bacteria</taxon>
        <taxon>Pseudomonadati</taxon>
        <taxon>Pseudomonadota</taxon>
        <taxon>Gammaproteobacteria</taxon>
        <taxon>Alteromonadales</taxon>
        <taxon>Psychromonadaceae</taxon>
        <taxon>Corallincola</taxon>
    </lineage>
</organism>
<gene>
    <name evidence="6" type="ORF">ACFSJ3_13275</name>
</gene>
<dbReference type="Proteomes" id="UP001597380">
    <property type="component" value="Unassembled WGS sequence"/>
</dbReference>
<keyword evidence="2" id="KW-0285">Flavoprotein</keyword>
<evidence type="ECO:0000313" key="6">
    <source>
        <dbReference type="EMBL" id="MFD2096961.1"/>
    </source>
</evidence>
<dbReference type="PANTHER" id="PTHR46305:SF3">
    <property type="entry name" value="NADPH:QUINONE OXIDOREDUCTASE MDAB"/>
    <property type="match status" value="1"/>
</dbReference>
<keyword evidence="6" id="KW-0560">Oxidoreductase</keyword>
<name>A0ABW4XMZ4_9GAMM</name>
<evidence type="ECO:0000256" key="4">
    <source>
        <dbReference type="ARBA" id="ARBA00037981"/>
    </source>
</evidence>
<comment type="caution">
    <text evidence="6">The sequence shown here is derived from an EMBL/GenBank/DDBJ whole genome shotgun (WGS) entry which is preliminary data.</text>
</comment>
<dbReference type="InterPro" id="IPR029039">
    <property type="entry name" value="Flavoprotein-like_sf"/>
</dbReference>
<dbReference type="SUPFAM" id="SSF52218">
    <property type="entry name" value="Flavoproteins"/>
    <property type="match status" value="1"/>
</dbReference>
<dbReference type="EMBL" id="JBHUHT010000014">
    <property type="protein sequence ID" value="MFD2096961.1"/>
    <property type="molecule type" value="Genomic_DNA"/>
</dbReference>
<dbReference type="GO" id="GO:0016491">
    <property type="term" value="F:oxidoreductase activity"/>
    <property type="evidence" value="ECO:0007669"/>
    <property type="project" value="UniProtKB-KW"/>
</dbReference>
<comment type="cofactor">
    <cofactor evidence="1">
        <name>FAD</name>
        <dbReference type="ChEBI" id="CHEBI:57692"/>
    </cofactor>
</comment>
<evidence type="ECO:0000256" key="3">
    <source>
        <dbReference type="ARBA" id="ARBA00022827"/>
    </source>
</evidence>
<evidence type="ECO:0000256" key="2">
    <source>
        <dbReference type="ARBA" id="ARBA00022630"/>
    </source>
</evidence>
<dbReference type="EC" id="1.-.-.-" evidence="6"/>
<sequence>MSNVLIINAHEPSPYSEGKLNSSLVEKAKTRLQEKGHEVRVVTMQDEIVVEEQLAHFEWADRVILQSPINWMTIPWSFKKYMDEVFTAGMGGALCNFDGRTPEQPKKNYGTGGTRTNTKYMLSVTFNAPAESFGDDDEYLFRGKTVDDLLLHMHANFRFFGMTALPTFACYDVMKNADIENDFKRFDAHLDKNF</sequence>
<dbReference type="PANTHER" id="PTHR46305">
    <property type="match status" value="1"/>
</dbReference>
<dbReference type="Gene3D" id="3.40.50.360">
    <property type="match status" value="1"/>
</dbReference>
<keyword evidence="3" id="KW-0274">FAD</keyword>
<accession>A0ABW4XMZ4</accession>
<proteinExistence type="inferred from homology"/>
<protein>
    <submittedName>
        <fullName evidence="6">NAD(P)H-dependent oxidoreductase</fullName>
        <ecNumber evidence="6">1.-.-.-</ecNumber>
    </submittedName>
</protein>
<dbReference type="RefSeq" id="WP_345339735.1">
    <property type="nucleotide sequence ID" value="NZ_BAABLI010000011.1"/>
</dbReference>
<evidence type="ECO:0000259" key="5">
    <source>
        <dbReference type="Pfam" id="PF02525"/>
    </source>
</evidence>
<dbReference type="InterPro" id="IPR052397">
    <property type="entry name" value="NADPH-QR_MdaB"/>
</dbReference>
<reference evidence="7" key="1">
    <citation type="journal article" date="2019" name="Int. J. Syst. Evol. Microbiol.">
        <title>The Global Catalogue of Microorganisms (GCM) 10K type strain sequencing project: providing services to taxonomists for standard genome sequencing and annotation.</title>
        <authorList>
            <consortium name="The Broad Institute Genomics Platform"/>
            <consortium name="The Broad Institute Genome Sequencing Center for Infectious Disease"/>
            <person name="Wu L."/>
            <person name="Ma J."/>
        </authorList>
    </citation>
    <scope>NUCLEOTIDE SEQUENCE [LARGE SCALE GENOMIC DNA]</scope>
    <source>
        <strain evidence="7">CGMCC 1.10992</strain>
    </source>
</reference>
<evidence type="ECO:0000313" key="7">
    <source>
        <dbReference type="Proteomes" id="UP001597380"/>
    </source>
</evidence>
<dbReference type="InterPro" id="IPR003680">
    <property type="entry name" value="Flavodoxin_fold"/>
</dbReference>
<keyword evidence="7" id="KW-1185">Reference proteome</keyword>
<dbReference type="Pfam" id="PF02525">
    <property type="entry name" value="Flavodoxin_2"/>
    <property type="match status" value="1"/>
</dbReference>
<comment type="similarity">
    <text evidence="4">Belongs to the oxidoreductase MdaB family.</text>
</comment>
<feature type="domain" description="Flavodoxin-like fold" evidence="5">
    <location>
        <begin position="3"/>
        <end position="189"/>
    </location>
</feature>
<evidence type="ECO:0000256" key="1">
    <source>
        <dbReference type="ARBA" id="ARBA00001974"/>
    </source>
</evidence>